<dbReference type="FunFam" id="1.10.510.10:FF:000129">
    <property type="entry name" value="cysteine-rich receptor-like protein kinase 10"/>
    <property type="match status" value="1"/>
</dbReference>
<dbReference type="AlphaFoldDB" id="A0A3Q7XPS4"/>
<dbReference type="CDD" id="cd23509">
    <property type="entry name" value="Gnk2-like"/>
    <property type="match status" value="2"/>
</dbReference>
<keyword evidence="23" id="KW-1185">Reference proteome</keyword>
<dbReference type="GO" id="GO:0006950">
    <property type="term" value="P:response to stress"/>
    <property type="evidence" value="ECO:0007669"/>
    <property type="project" value="UniProtKB-ARBA"/>
</dbReference>
<dbReference type="PaxDb" id="3827-XP_004496856.1"/>
<evidence type="ECO:0000256" key="5">
    <source>
        <dbReference type="ARBA" id="ARBA00022692"/>
    </source>
</evidence>
<evidence type="ECO:0000256" key="7">
    <source>
        <dbReference type="ARBA" id="ARBA00022737"/>
    </source>
</evidence>
<feature type="compositionally biased region" description="Polar residues" evidence="18">
    <location>
        <begin position="625"/>
        <end position="654"/>
    </location>
</feature>
<evidence type="ECO:0000256" key="19">
    <source>
        <dbReference type="SAM" id="Phobius"/>
    </source>
</evidence>
<dbReference type="GeneID" id="101510368"/>
<keyword evidence="11 19" id="KW-1133">Transmembrane helix</keyword>
<evidence type="ECO:0000313" key="23">
    <source>
        <dbReference type="Proteomes" id="UP000087171"/>
    </source>
</evidence>
<dbReference type="STRING" id="3827.A0A3Q7XPS4"/>
<dbReference type="PROSITE" id="PS50011">
    <property type="entry name" value="PROTEIN_KINASE_DOM"/>
    <property type="match status" value="1"/>
</dbReference>
<evidence type="ECO:0000256" key="18">
    <source>
        <dbReference type="SAM" id="MobiDB-lite"/>
    </source>
</evidence>
<dbReference type="PANTHER" id="PTHR27002">
    <property type="entry name" value="RECEPTOR-LIKE SERINE/THREONINE-PROTEIN KINASE SD1-8"/>
    <property type="match status" value="1"/>
</dbReference>
<evidence type="ECO:0000256" key="17">
    <source>
        <dbReference type="PROSITE-ProRule" id="PRU10141"/>
    </source>
</evidence>
<evidence type="ECO:0000256" key="2">
    <source>
        <dbReference type="ARBA" id="ARBA00022527"/>
    </source>
</evidence>
<keyword evidence="9" id="KW-0418">Kinase</keyword>
<dbReference type="OrthoDB" id="4062651at2759"/>
<dbReference type="RefSeq" id="XP_027189293.1">
    <property type="nucleotide sequence ID" value="XM_027333492.1"/>
</dbReference>
<evidence type="ECO:0000256" key="11">
    <source>
        <dbReference type="ARBA" id="ARBA00022989"/>
    </source>
</evidence>
<protein>
    <submittedName>
        <fullName evidence="24">Receptor-like protein kinase At4g00960 isoform X1</fullName>
    </submittedName>
</protein>
<evidence type="ECO:0000256" key="15">
    <source>
        <dbReference type="ARBA" id="ARBA00047558"/>
    </source>
</evidence>
<evidence type="ECO:0000256" key="9">
    <source>
        <dbReference type="ARBA" id="ARBA00022777"/>
    </source>
</evidence>
<dbReference type="SMART" id="SM00220">
    <property type="entry name" value="S_TKc"/>
    <property type="match status" value="1"/>
</dbReference>
<evidence type="ECO:0000256" key="3">
    <source>
        <dbReference type="ARBA" id="ARBA00022553"/>
    </source>
</evidence>
<feature type="domain" description="Protein kinase" evidence="21">
    <location>
        <begin position="335"/>
        <end position="660"/>
    </location>
</feature>
<evidence type="ECO:0000256" key="20">
    <source>
        <dbReference type="SAM" id="SignalP"/>
    </source>
</evidence>
<feature type="domain" description="Gnk2-homologous" evidence="22">
    <location>
        <begin position="136"/>
        <end position="243"/>
    </location>
</feature>
<dbReference type="GO" id="GO:0005886">
    <property type="term" value="C:plasma membrane"/>
    <property type="evidence" value="ECO:0007669"/>
    <property type="project" value="TreeGrafter"/>
</dbReference>
<feature type="region of interest" description="Disordered" evidence="18">
    <location>
        <begin position="625"/>
        <end position="660"/>
    </location>
</feature>
<evidence type="ECO:0000256" key="8">
    <source>
        <dbReference type="ARBA" id="ARBA00022741"/>
    </source>
</evidence>
<keyword evidence="7" id="KW-0677">Repeat</keyword>
<feature type="signal peptide" evidence="20">
    <location>
        <begin position="1"/>
        <end position="25"/>
    </location>
</feature>
<keyword evidence="3" id="KW-0597">Phosphoprotein</keyword>
<feature type="binding site" evidence="17">
    <location>
        <position position="363"/>
    </location>
    <ligand>
        <name>ATP</name>
        <dbReference type="ChEBI" id="CHEBI:30616"/>
    </ligand>
</feature>
<evidence type="ECO:0000259" key="22">
    <source>
        <dbReference type="PROSITE" id="PS51473"/>
    </source>
</evidence>
<dbReference type="InterPro" id="IPR000719">
    <property type="entry name" value="Prot_kinase_dom"/>
</dbReference>
<dbReference type="CDD" id="cd14066">
    <property type="entry name" value="STKc_IRAK"/>
    <property type="match status" value="1"/>
</dbReference>
<dbReference type="GO" id="GO:0004674">
    <property type="term" value="F:protein serine/threonine kinase activity"/>
    <property type="evidence" value="ECO:0007669"/>
    <property type="project" value="UniProtKB-KW"/>
</dbReference>
<keyword evidence="6 20" id="KW-0732">Signal</keyword>
<dbReference type="GO" id="GO:0005524">
    <property type="term" value="F:ATP binding"/>
    <property type="evidence" value="ECO:0007669"/>
    <property type="project" value="UniProtKB-UniRule"/>
</dbReference>
<evidence type="ECO:0000256" key="16">
    <source>
        <dbReference type="ARBA" id="ARBA00047951"/>
    </source>
</evidence>
<dbReference type="PROSITE" id="PS51473">
    <property type="entry name" value="GNK2"/>
    <property type="match status" value="2"/>
</dbReference>
<dbReference type="InterPro" id="IPR002902">
    <property type="entry name" value="GNK2"/>
</dbReference>
<feature type="chain" id="PRO_5018656750" evidence="20">
    <location>
        <begin position="26"/>
        <end position="660"/>
    </location>
</feature>
<comment type="subcellular location">
    <subcellularLocation>
        <location evidence="1">Membrane</location>
        <topology evidence="1">Single-pass membrane protein</topology>
    </subcellularLocation>
</comment>
<dbReference type="PROSITE" id="PS00108">
    <property type="entry name" value="PROTEIN_KINASE_ST"/>
    <property type="match status" value="1"/>
</dbReference>
<keyword evidence="10 17" id="KW-0067">ATP-binding</keyword>
<dbReference type="InterPro" id="IPR001245">
    <property type="entry name" value="Ser-Thr/Tyr_kinase_cat_dom"/>
</dbReference>
<organism evidence="23 24">
    <name type="scientific">Cicer arietinum</name>
    <name type="common">Chickpea</name>
    <name type="synonym">Garbanzo</name>
    <dbReference type="NCBI Taxonomy" id="3827"/>
    <lineage>
        <taxon>Eukaryota</taxon>
        <taxon>Viridiplantae</taxon>
        <taxon>Streptophyta</taxon>
        <taxon>Embryophyta</taxon>
        <taxon>Tracheophyta</taxon>
        <taxon>Spermatophyta</taxon>
        <taxon>Magnoliopsida</taxon>
        <taxon>eudicotyledons</taxon>
        <taxon>Gunneridae</taxon>
        <taxon>Pentapetalae</taxon>
        <taxon>rosids</taxon>
        <taxon>fabids</taxon>
        <taxon>Fabales</taxon>
        <taxon>Fabaceae</taxon>
        <taxon>Papilionoideae</taxon>
        <taxon>50 kb inversion clade</taxon>
        <taxon>NPAAA clade</taxon>
        <taxon>Hologalegina</taxon>
        <taxon>IRL clade</taxon>
        <taxon>Cicereae</taxon>
        <taxon>Cicer</taxon>
    </lineage>
</organism>
<dbReference type="InterPro" id="IPR008271">
    <property type="entry name" value="Ser/Thr_kinase_AS"/>
</dbReference>
<keyword evidence="13" id="KW-0675">Receptor</keyword>
<dbReference type="PANTHER" id="PTHR27002:SF1074">
    <property type="entry name" value="CYSTEINE-RICH RECEPTOR-KINASE-LIKE PROTEIN"/>
    <property type="match status" value="1"/>
</dbReference>
<evidence type="ECO:0000259" key="21">
    <source>
        <dbReference type="PROSITE" id="PS50011"/>
    </source>
</evidence>
<keyword evidence="4" id="KW-0808">Transferase</keyword>
<feature type="transmembrane region" description="Helical" evidence="19">
    <location>
        <begin position="276"/>
        <end position="296"/>
    </location>
</feature>
<sequence>MALFCSSSFLFCCVIFVIIVPQAKAGDPVTCDNNRGNYTANSTYDNNLSTLLSTFTNSHTQINYGFYNFSYGENEPDKAYVIGVCRGDVTSNDCRTNLNKSIAYIRGKCPNQKEAIVWGGDNTLWYSNRSIFGSMEVSPTQYIIYERDVNGNEYTEALGNLMRKLEQKAASGDSRRKYAADNMIGDNFTKVNGFVQCMPDLSMQQCTECLDQAINEIPIYCKGKMGGHVLKPSCRLRFDPYTFYSPTIELDLNATIPPAPSPSTNNTSSGHSKIRVVIATAVPVIVILVVLSFICINLRVRKAKQNFEDDDEDEITIDESLHFNFDTVRIATRDFSDSNTLGQGGFGVVYMGKLPNGQKIAVKRLSIDSAQGDVEFKNEVNLVAKLQHRNLVRLLGFSLEGRERLLIYEFVPNKSLDYFIFDPTRKTQLNWEKRYNIIKGIARGLLYLHEDSRLRIIHRDLKASNILLDDEMNPKISDFGLARLFVIDQTQGNTNRIVGTYGYMAPEYAMQGLFSVKSNVFSFRVLVLEIISGYKNSTTICHGENVEYLLSYAWRRWREGRGTNIIDESLINSSENEIMRCIHIALLCIQENIVDRPTMATIALMLSSYSLTLSIPSKPAYFTGSGSRSLSDTRSGAHNLRATRSTESINQASITDPYPR</sequence>
<dbReference type="Pfam" id="PF01657">
    <property type="entry name" value="Stress-antifung"/>
    <property type="match status" value="2"/>
</dbReference>
<dbReference type="Pfam" id="PF07714">
    <property type="entry name" value="PK_Tyr_Ser-Thr"/>
    <property type="match status" value="1"/>
</dbReference>
<evidence type="ECO:0000313" key="24">
    <source>
        <dbReference type="RefSeq" id="XP_027189293.1"/>
    </source>
</evidence>
<dbReference type="Proteomes" id="UP000087171">
    <property type="component" value="Chromosome Ca4"/>
</dbReference>
<evidence type="ECO:0000256" key="4">
    <source>
        <dbReference type="ARBA" id="ARBA00022679"/>
    </source>
</evidence>
<evidence type="ECO:0000256" key="10">
    <source>
        <dbReference type="ARBA" id="ARBA00022840"/>
    </source>
</evidence>
<gene>
    <name evidence="24" type="primary">LOC101510368</name>
</gene>
<evidence type="ECO:0000256" key="13">
    <source>
        <dbReference type="ARBA" id="ARBA00023170"/>
    </source>
</evidence>
<keyword evidence="8 17" id="KW-0547">Nucleotide-binding</keyword>
<evidence type="ECO:0000256" key="6">
    <source>
        <dbReference type="ARBA" id="ARBA00022729"/>
    </source>
</evidence>
<keyword evidence="14" id="KW-0325">Glycoprotein</keyword>
<dbReference type="Gene3D" id="1.10.510.10">
    <property type="entry name" value="Transferase(Phosphotransferase) domain 1"/>
    <property type="match status" value="1"/>
</dbReference>
<dbReference type="InterPro" id="IPR038408">
    <property type="entry name" value="GNK2_sf"/>
</dbReference>
<keyword evidence="12 19" id="KW-0472">Membrane</keyword>
<dbReference type="InterPro" id="IPR017441">
    <property type="entry name" value="Protein_kinase_ATP_BS"/>
</dbReference>
<name>A0A3Q7XPS4_CICAR</name>
<proteinExistence type="predicted"/>
<dbReference type="PROSITE" id="PS00107">
    <property type="entry name" value="PROTEIN_KINASE_ATP"/>
    <property type="match status" value="1"/>
</dbReference>
<reference evidence="24" key="2">
    <citation type="submission" date="2025-08" db="UniProtKB">
        <authorList>
            <consortium name="RefSeq"/>
        </authorList>
    </citation>
    <scope>IDENTIFICATION</scope>
    <source>
        <tissue evidence="24">Etiolated seedlings</tissue>
    </source>
</reference>
<dbReference type="SUPFAM" id="SSF56112">
    <property type="entry name" value="Protein kinase-like (PK-like)"/>
    <property type="match status" value="1"/>
</dbReference>
<dbReference type="InterPro" id="IPR011009">
    <property type="entry name" value="Kinase-like_dom_sf"/>
</dbReference>
<keyword evidence="5 19" id="KW-0812">Transmembrane</keyword>
<comment type="catalytic activity">
    <reaction evidence="16">
        <text>L-threonyl-[protein] + ATP = O-phospho-L-threonyl-[protein] + ADP + H(+)</text>
        <dbReference type="Rhea" id="RHEA:46608"/>
        <dbReference type="Rhea" id="RHEA-COMP:11060"/>
        <dbReference type="Rhea" id="RHEA-COMP:11605"/>
        <dbReference type="ChEBI" id="CHEBI:15378"/>
        <dbReference type="ChEBI" id="CHEBI:30013"/>
        <dbReference type="ChEBI" id="CHEBI:30616"/>
        <dbReference type="ChEBI" id="CHEBI:61977"/>
        <dbReference type="ChEBI" id="CHEBI:456216"/>
    </reaction>
</comment>
<evidence type="ECO:0000256" key="14">
    <source>
        <dbReference type="ARBA" id="ARBA00023180"/>
    </source>
</evidence>
<dbReference type="FunFam" id="3.30.200.20:FF:000142">
    <property type="entry name" value="Cysteine-rich receptor-like protein kinase 10"/>
    <property type="match status" value="1"/>
</dbReference>
<dbReference type="Gene3D" id="3.30.430.20">
    <property type="entry name" value="Gnk2 domain, C-X8-C-X2-C motif"/>
    <property type="match status" value="2"/>
</dbReference>
<feature type="domain" description="Gnk2-homologous" evidence="22">
    <location>
        <begin position="26"/>
        <end position="131"/>
    </location>
</feature>
<evidence type="ECO:0000256" key="12">
    <source>
        <dbReference type="ARBA" id="ARBA00023136"/>
    </source>
</evidence>
<comment type="catalytic activity">
    <reaction evidence="15">
        <text>L-seryl-[protein] + ATP = O-phospho-L-seryl-[protein] + ADP + H(+)</text>
        <dbReference type="Rhea" id="RHEA:17989"/>
        <dbReference type="Rhea" id="RHEA-COMP:9863"/>
        <dbReference type="Rhea" id="RHEA-COMP:11604"/>
        <dbReference type="ChEBI" id="CHEBI:15378"/>
        <dbReference type="ChEBI" id="CHEBI:29999"/>
        <dbReference type="ChEBI" id="CHEBI:30616"/>
        <dbReference type="ChEBI" id="CHEBI:83421"/>
        <dbReference type="ChEBI" id="CHEBI:456216"/>
    </reaction>
</comment>
<evidence type="ECO:0000256" key="1">
    <source>
        <dbReference type="ARBA" id="ARBA00004167"/>
    </source>
</evidence>
<reference evidence="23" key="1">
    <citation type="journal article" date="2013" name="Nat. Biotechnol.">
        <title>Draft genome sequence of chickpea (Cicer arietinum) provides a resource for trait improvement.</title>
        <authorList>
            <person name="Varshney R.K."/>
            <person name="Song C."/>
            <person name="Saxena R.K."/>
            <person name="Azam S."/>
            <person name="Yu S."/>
            <person name="Sharpe A.G."/>
            <person name="Cannon S."/>
            <person name="Baek J."/>
            <person name="Rosen B.D."/>
            <person name="Tar'an B."/>
            <person name="Millan T."/>
            <person name="Zhang X."/>
            <person name="Ramsay L.D."/>
            <person name="Iwata A."/>
            <person name="Wang Y."/>
            <person name="Nelson W."/>
            <person name="Farmer A.D."/>
            <person name="Gaur P.M."/>
            <person name="Soderlund C."/>
            <person name="Penmetsa R.V."/>
            <person name="Xu C."/>
            <person name="Bharti A.K."/>
            <person name="He W."/>
            <person name="Winter P."/>
            <person name="Zhao S."/>
            <person name="Hane J.K."/>
            <person name="Carrasquilla-Garcia N."/>
            <person name="Condie J.A."/>
            <person name="Upadhyaya H.D."/>
            <person name="Luo M.C."/>
            <person name="Thudi M."/>
            <person name="Gowda C.L."/>
            <person name="Singh N.P."/>
            <person name="Lichtenzveig J."/>
            <person name="Gali K.K."/>
            <person name="Rubio J."/>
            <person name="Nadarajan N."/>
            <person name="Dolezel J."/>
            <person name="Bansal K.C."/>
            <person name="Xu X."/>
            <person name="Edwards D."/>
            <person name="Zhang G."/>
            <person name="Kahl G."/>
            <person name="Gil J."/>
            <person name="Singh K.B."/>
            <person name="Datta S.K."/>
            <person name="Jackson S.A."/>
            <person name="Wang J."/>
            <person name="Cook D.R."/>
        </authorList>
    </citation>
    <scope>NUCLEOTIDE SEQUENCE [LARGE SCALE GENOMIC DNA]</scope>
    <source>
        <strain evidence="23">cv. CDC Frontier</strain>
    </source>
</reference>
<accession>A0A3Q7XPS4</accession>
<keyword evidence="2" id="KW-0723">Serine/threonine-protein kinase</keyword>
<dbReference type="FunFam" id="3.30.430.20:FF:000002">
    <property type="entry name" value="Cysteine-rich receptor-like protein kinase 10"/>
    <property type="match status" value="1"/>
</dbReference>
<dbReference type="Gene3D" id="3.30.200.20">
    <property type="entry name" value="Phosphorylase Kinase, domain 1"/>
    <property type="match status" value="1"/>
</dbReference>